<reference evidence="3 4" key="1">
    <citation type="submission" date="2020-06" db="EMBL/GenBank/DDBJ databases">
        <authorList>
            <person name="Li R."/>
            <person name="Bekaert M."/>
        </authorList>
    </citation>
    <scope>NUCLEOTIDE SEQUENCE [LARGE SCALE GENOMIC DNA]</scope>
    <source>
        <strain evidence="4">wild</strain>
    </source>
</reference>
<dbReference type="EMBL" id="CACVKT020004258">
    <property type="protein sequence ID" value="CAC5388753.1"/>
    <property type="molecule type" value="Genomic_DNA"/>
</dbReference>
<dbReference type="PANTHER" id="PTHR46825">
    <property type="entry name" value="D-ALANYL-D-ALANINE-CARBOXYPEPTIDASE/ENDOPEPTIDASE AMPH"/>
    <property type="match status" value="1"/>
</dbReference>
<sequence>MRMLIFVYVLLSSATAQQPGLKFKEGFQEFLNTNKYNGAQVGVMIANRLAYAKTYGKGHDDTNLELLAKHQISAISKAFTSIAILKLHDEGKLTLDSKVFGTDGILPEVKPWKEENIDKRIYDITVENLLYHTAGWDYVHSSMADPMLNSAMLKRGETTKNISNEMKLVTEETSRDIIRYMLSERLDYTPGTKSVISNLGYVILGRIIEEVSDFPYEDYVKTNILFPCGMMHTRIGKIHRCVKHDNDPAFKCEVTSRLVDAALGWESNVYDLARLSQCMDGSADFSIISDKMAKLLLHKPKAVPVQHSDTWIGPGFHVNNKGAIWIESERYTNDLLFYHTGPFHGKLKSILGKHKPTALIVLLEGQNYAPIKYLVREMVNDETNWPLENLLLDDVADVTLKVGNTDRIIKYEINEHHIKPYTHAIGQLRYDIKWIHGHLFSGSSIFTVIAEKTNIPIYDKVIVESGLSEKRLQTQKLHLEKSNYNLTFLHTYRSYTHDKRAVFLAIYRKHAYANTTIIRYGEEHYTQPYRKLLHLYEERGFYPTSQSIVHSGYDGLVSFILEEDPTSKETKSFKSYCEIGHHRLNNLVMSSFRHGRRLKYLDSSDYFGKPVFSAIFVKEKMNKIMFNSNINEAELMTLLTEQQRNGLLPSIIVGYTDKYGDLKYATYLEPPK</sequence>
<feature type="signal peptide" evidence="1">
    <location>
        <begin position="1"/>
        <end position="16"/>
    </location>
</feature>
<feature type="chain" id="PRO_5026987055" description="Beta-lactamase-related domain-containing protein" evidence="1">
    <location>
        <begin position="17"/>
        <end position="672"/>
    </location>
</feature>
<gene>
    <name evidence="3" type="ORF">MCOR_23998</name>
</gene>
<dbReference type="PANTHER" id="PTHR46825:SF9">
    <property type="entry name" value="BETA-LACTAMASE-RELATED DOMAIN-CONTAINING PROTEIN"/>
    <property type="match status" value="1"/>
</dbReference>
<dbReference type="SUPFAM" id="SSF56601">
    <property type="entry name" value="beta-lactamase/transpeptidase-like"/>
    <property type="match status" value="1"/>
</dbReference>
<dbReference type="OrthoDB" id="5946976at2759"/>
<evidence type="ECO:0000313" key="4">
    <source>
        <dbReference type="Proteomes" id="UP000507470"/>
    </source>
</evidence>
<dbReference type="Gene3D" id="3.40.710.10">
    <property type="entry name" value="DD-peptidase/beta-lactamase superfamily"/>
    <property type="match status" value="1"/>
</dbReference>
<name>A0A6J8BXM1_MYTCO</name>
<dbReference type="InterPro" id="IPR001466">
    <property type="entry name" value="Beta-lactam-related"/>
</dbReference>
<proteinExistence type="predicted"/>
<evidence type="ECO:0000256" key="1">
    <source>
        <dbReference type="SAM" id="SignalP"/>
    </source>
</evidence>
<dbReference type="Proteomes" id="UP000507470">
    <property type="component" value="Unassembled WGS sequence"/>
</dbReference>
<protein>
    <recommendedName>
        <fullName evidence="2">Beta-lactamase-related domain-containing protein</fullName>
    </recommendedName>
</protein>
<keyword evidence="1" id="KW-0732">Signal</keyword>
<dbReference type="AlphaFoldDB" id="A0A6J8BXM1"/>
<feature type="domain" description="Beta-lactamase-related" evidence="2">
    <location>
        <begin position="27"/>
        <end position="346"/>
    </location>
</feature>
<keyword evidence="4" id="KW-1185">Reference proteome</keyword>
<dbReference type="InterPro" id="IPR012338">
    <property type="entry name" value="Beta-lactam/transpept-like"/>
</dbReference>
<evidence type="ECO:0000313" key="3">
    <source>
        <dbReference type="EMBL" id="CAC5388753.1"/>
    </source>
</evidence>
<organism evidence="3 4">
    <name type="scientific">Mytilus coruscus</name>
    <name type="common">Sea mussel</name>
    <dbReference type="NCBI Taxonomy" id="42192"/>
    <lineage>
        <taxon>Eukaryota</taxon>
        <taxon>Metazoa</taxon>
        <taxon>Spiralia</taxon>
        <taxon>Lophotrochozoa</taxon>
        <taxon>Mollusca</taxon>
        <taxon>Bivalvia</taxon>
        <taxon>Autobranchia</taxon>
        <taxon>Pteriomorphia</taxon>
        <taxon>Mytilida</taxon>
        <taxon>Mytiloidea</taxon>
        <taxon>Mytilidae</taxon>
        <taxon>Mytilinae</taxon>
        <taxon>Mytilus</taxon>
    </lineage>
</organism>
<evidence type="ECO:0000259" key="2">
    <source>
        <dbReference type="Pfam" id="PF00144"/>
    </source>
</evidence>
<accession>A0A6J8BXM1</accession>
<dbReference type="InterPro" id="IPR050491">
    <property type="entry name" value="AmpC-like"/>
</dbReference>
<dbReference type="Pfam" id="PF00144">
    <property type="entry name" value="Beta-lactamase"/>
    <property type="match status" value="1"/>
</dbReference>